<keyword evidence="2" id="KW-0963">Cytoplasm</keyword>
<dbReference type="NCBIfam" id="TIGR00082">
    <property type="entry name" value="rbfA"/>
    <property type="match status" value="1"/>
</dbReference>
<name>A0A8J2YNR8_9PROT</name>
<protein>
    <recommendedName>
        <fullName evidence="2">Ribosome-binding factor A</fullName>
    </recommendedName>
</protein>
<dbReference type="RefSeq" id="WP_189041410.1">
    <property type="nucleotide sequence ID" value="NZ_BMJQ01000001.1"/>
</dbReference>
<dbReference type="InterPro" id="IPR015946">
    <property type="entry name" value="KH_dom-like_a/b"/>
</dbReference>
<evidence type="ECO:0000313" key="4">
    <source>
        <dbReference type="Proteomes" id="UP000646365"/>
    </source>
</evidence>
<dbReference type="GO" id="GO:0030490">
    <property type="term" value="P:maturation of SSU-rRNA"/>
    <property type="evidence" value="ECO:0007669"/>
    <property type="project" value="UniProtKB-UniRule"/>
</dbReference>
<organism evidence="3 4">
    <name type="scientific">Aliidongia dinghuensis</name>
    <dbReference type="NCBI Taxonomy" id="1867774"/>
    <lineage>
        <taxon>Bacteria</taxon>
        <taxon>Pseudomonadati</taxon>
        <taxon>Pseudomonadota</taxon>
        <taxon>Alphaproteobacteria</taxon>
        <taxon>Rhodospirillales</taxon>
        <taxon>Dongiaceae</taxon>
        <taxon>Aliidongia</taxon>
    </lineage>
</organism>
<evidence type="ECO:0000256" key="1">
    <source>
        <dbReference type="ARBA" id="ARBA00022517"/>
    </source>
</evidence>
<comment type="function">
    <text evidence="2">One of several proteins that assist in the late maturation steps of the functional core of the 30S ribosomal subunit. Associates with free 30S ribosomal subunits (but not with 30S subunits that are part of 70S ribosomes or polysomes). Required for efficient processing of 16S rRNA. May interact with the 5'-terminal helix region of 16S rRNA.</text>
</comment>
<keyword evidence="1 2" id="KW-0690">Ribosome biogenesis</keyword>
<evidence type="ECO:0000313" key="3">
    <source>
        <dbReference type="EMBL" id="GGE99595.1"/>
    </source>
</evidence>
<comment type="caution">
    <text evidence="3">The sequence shown here is derived from an EMBL/GenBank/DDBJ whole genome shotgun (WGS) entry which is preliminary data.</text>
</comment>
<dbReference type="SUPFAM" id="SSF89919">
    <property type="entry name" value="Ribosome-binding factor A, RbfA"/>
    <property type="match status" value="1"/>
</dbReference>
<evidence type="ECO:0000256" key="2">
    <source>
        <dbReference type="HAMAP-Rule" id="MF_00003"/>
    </source>
</evidence>
<dbReference type="InterPro" id="IPR023799">
    <property type="entry name" value="RbfA_dom_sf"/>
</dbReference>
<dbReference type="Gene3D" id="3.30.300.20">
    <property type="match status" value="1"/>
</dbReference>
<dbReference type="HAMAP" id="MF_00003">
    <property type="entry name" value="RbfA"/>
    <property type="match status" value="1"/>
</dbReference>
<accession>A0A8J2YNR8</accession>
<reference evidence="3" key="2">
    <citation type="submission" date="2020-09" db="EMBL/GenBank/DDBJ databases">
        <authorList>
            <person name="Sun Q."/>
            <person name="Zhou Y."/>
        </authorList>
    </citation>
    <scope>NUCLEOTIDE SEQUENCE</scope>
    <source>
        <strain evidence="3">CGMCC 1.15725</strain>
    </source>
</reference>
<dbReference type="NCBIfam" id="NF001802">
    <property type="entry name" value="PRK00521.2-5"/>
    <property type="match status" value="1"/>
</dbReference>
<comment type="similarity">
    <text evidence="2">Belongs to the RbfA family.</text>
</comment>
<dbReference type="EMBL" id="BMJQ01000001">
    <property type="protein sequence ID" value="GGE99595.1"/>
    <property type="molecule type" value="Genomic_DNA"/>
</dbReference>
<dbReference type="Pfam" id="PF02033">
    <property type="entry name" value="RBFA"/>
    <property type="match status" value="1"/>
</dbReference>
<comment type="subunit">
    <text evidence="2">Monomer. Binds 30S ribosomal subunits, but not 50S ribosomal subunits or 70S ribosomes.</text>
</comment>
<dbReference type="PANTHER" id="PTHR33515:SF1">
    <property type="entry name" value="RIBOSOME-BINDING FACTOR A, CHLOROPLASTIC-RELATED"/>
    <property type="match status" value="1"/>
</dbReference>
<dbReference type="GO" id="GO:0043024">
    <property type="term" value="F:ribosomal small subunit binding"/>
    <property type="evidence" value="ECO:0007669"/>
    <property type="project" value="TreeGrafter"/>
</dbReference>
<dbReference type="Proteomes" id="UP000646365">
    <property type="component" value="Unassembled WGS sequence"/>
</dbReference>
<dbReference type="AlphaFoldDB" id="A0A8J2YNR8"/>
<dbReference type="InterPro" id="IPR000238">
    <property type="entry name" value="RbfA"/>
</dbReference>
<dbReference type="GO" id="GO:0005829">
    <property type="term" value="C:cytosol"/>
    <property type="evidence" value="ECO:0007669"/>
    <property type="project" value="TreeGrafter"/>
</dbReference>
<comment type="subcellular location">
    <subcellularLocation>
        <location evidence="2">Cytoplasm</location>
    </subcellularLocation>
</comment>
<reference evidence="3" key="1">
    <citation type="journal article" date="2014" name="Int. J. Syst. Evol. Microbiol.">
        <title>Complete genome sequence of Corynebacterium casei LMG S-19264T (=DSM 44701T), isolated from a smear-ripened cheese.</title>
        <authorList>
            <consortium name="US DOE Joint Genome Institute (JGI-PGF)"/>
            <person name="Walter F."/>
            <person name="Albersmeier A."/>
            <person name="Kalinowski J."/>
            <person name="Ruckert C."/>
        </authorList>
    </citation>
    <scope>NUCLEOTIDE SEQUENCE</scope>
    <source>
        <strain evidence="3">CGMCC 1.15725</strain>
    </source>
</reference>
<dbReference type="PROSITE" id="PS01319">
    <property type="entry name" value="RBFA"/>
    <property type="match status" value="1"/>
</dbReference>
<proteinExistence type="inferred from homology"/>
<keyword evidence="4" id="KW-1185">Reference proteome</keyword>
<gene>
    <name evidence="2 3" type="primary">rbfA</name>
    <name evidence="3" type="ORF">GCM10011611_01480</name>
</gene>
<dbReference type="PANTHER" id="PTHR33515">
    <property type="entry name" value="RIBOSOME-BINDING FACTOR A, CHLOROPLASTIC-RELATED"/>
    <property type="match status" value="1"/>
</dbReference>
<dbReference type="InterPro" id="IPR020053">
    <property type="entry name" value="Ribosome-bd_factorA_CS"/>
</dbReference>
<sequence length="137" mass="15419">MTRRDGQPVSQRQLRVGEEIRHVLAQVLARNELRDPDLAGRTITVTEVRISPDLKNATAFVVPLNGEHSTEVLKGLKRCAAYLRSAVGHEVRLRAVPRLSFELDSSFDQAQRIDEILHRPEVQQDLRPHDGEGDPDA</sequence>